<evidence type="ECO:0000256" key="4">
    <source>
        <dbReference type="ARBA" id="ARBA00023136"/>
    </source>
</evidence>
<feature type="transmembrane region" description="Helical" evidence="6">
    <location>
        <begin position="220"/>
        <end position="236"/>
    </location>
</feature>
<feature type="transmembrane region" description="Helical" evidence="6">
    <location>
        <begin position="173"/>
        <end position="191"/>
    </location>
</feature>
<feature type="transmembrane region" description="Helical" evidence="6">
    <location>
        <begin position="325"/>
        <end position="346"/>
    </location>
</feature>
<evidence type="ECO:0000313" key="9">
    <source>
        <dbReference type="Proteomes" id="UP000244867"/>
    </source>
</evidence>
<dbReference type="Proteomes" id="UP000244867">
    <property type="component" value="Unassembled WGS sequence"/>
</dbReference>
<gene>
    <name evidence="8" type="ORF">C7S10_05165</name>
</gene>
<keyword evidence="9" id="KW-1185">Reference proteome</keyword>
<feature type="transmembrane region" description="Helical" evidence="6">
    <location>
        <begin position="135"/>
        <end position="153"/>
    </location>
</feature>
<dbReference type="OrthoDB" id="4761096at2"/>
<dbReference type="PANTHER" id="PTHR37422:SF13">
    <property type="entry name" value="LIPOPOLYSACCHARIDE BIOSYNTHESIS PROTEIN PA4999-RELATED"/>
    <property type="match status" value="1"/>
</dbReference>
<feature type="compositionally biased region" description="Basic and acidic residues" evidence="5">
    <location>
        <begin position="403"/>
        <end position="412"/>
    </location>
</feature>
<feature type="compositionally biased region" description="Low complexity" evidence="5">
    <location>
        <begin position="418"/>
        <end position="434"/>
    </location>
</feature>
<feature type="transmembrane region" description="Helical" evidence="6">
    <location>
        <begin position="198"/>
        <end position="214"/>
    </location>
</feature>
<feature type="region of interest" description="Disordered" evidence="5">
    <location>
        <begin position="403"/>
        <end position="434"/>
    </location>
</feature>
<comment type="caution">
    <text evidence="8">The sequence shown here is derived from an EMBL/GenBank/DDBJ whole genome shotgun (WGS) entry which is preliminary data.</text>
</comment>
<accession>A0A2R7YZM2</accession>
<feature type="domain" description="O-antigen ligase-related" evidence="7">
    <location>
        <begin position="205"/>
        <end position="334"/>
    </location>
</feature>
<keyword evidence="4 6" id="KW-0472">Membrane</keyword>
<dbReference type="Pfam" id="PF04932">
    <property type="entry name" value="Wzy_C"/>
    <property type="match status" value="1"/>
</dbReference>
<feature type="transmembrane region" description="Helical" evidence="6">
    <location>
        <begin position="81"/>
        <end position="98"/>
    </location>
</feature>
<feature type="transmembrane region" description="Helical" evidence="6">
    <location>
        <begin position="243"/>
        <end position="262"/>
    </location>
</feature>
<sequence length="434" mass="45202">MSGAIVIGLLGAGVVLLAVLTVSMHARLGTSLLLPVGVVAVLQPLNGIRPFHSTAVGDLALVALAAVCLPLLPRLRMPPQVLVVFTGVLLLTAGGFLGTMADGSWDETGAMLRFLIGAPVVMGLLSVLDPSPRAASYLALMYAAGAAISSLGAMAGRTSSYFQRAMGFSEHQMHLALAAMFGSVVAVGWFVSTRDRRARLAAAVLFVVCGYGGLLTGSRSALLGTMAALGYLALLGRWPAIRAAFALGVAGAVALVVAMPFMPQGSTVFRLLGRGELSGHVDLSNADHVQKARDAIEEIGRHPWTGLGFDQGLDAHNLLLESANVGGVLGVLGFLTIWGTIGTLLVRQLVLGVRREDALRASVLAALAGYFVLGMLENIIWDRHLWFFITLALFALPPTRADARDPGRDDAPTNRFVGASPGASGGAQARRVSA</sequence>
<feature type="transmembrane region" description="Helical" evidence="6">
    <location>
        <begin position="358"/>
        <end position="377"/>
    </location>
</feature>
<evidence type="ECO:0000259" key="7">
    <source>
        <dbReference type="Pfam" id="PF04932"/>
    </source>
</evidence>
<dbReference type="AlphaFoldDB" id="A0A2R7YZM2"/>
<organism evidence="8 9">
    <name type="scientific">Nocardioides currus</name>
    <dbReference type="NCBI Taxonomy" id="2133958"/>
    <lineage>
        <taxon>Bacteria</taxon>
        <taxon>Bacillati</taxon>
        <taxon>Actinomycetota</taxon>
        <taxon>Actinomycetes</taxon>
        <taxon>Propionibacteriales</taxon>
        <taxon>Nocardioidaceae</taxon>
        <taxon>Nocardioides</taxon>
    </lineage>
</organism>
<dbReference type="InterPro" id="IPR051533">
    <property type="entry name" value="WaaL-like"/>
</dbReference>
<evidence type="ECO:0000256" key="1">
    <source>
        <dbReference type="ARBA" id="ARBA00004141"/>
    </source>
</evidence>
<evidence type="ECO:0000256" key="2">
    <source>
        <dbReference type="ARBA" id="ARBA00022692"/>
    </source>
</evidence>
<keyword evidence="2 6" id="KW-0812">Transmembrane</keyword>
<evidence type="ECO:0000256" key="5">
    <source>
        <dbReference type="SAM" id="MobiDB-lite"/>
    </source>
</evidence>
<reference evidence="8 9" key="1">
    <citation type="submission" date="2018-03" db="EMBL/GenBank/DDBJ databases">
        <authorList>
            <person name="Keele B.F."/>
        </authorList>
    </citation>
    <scope>NUCLEOTIDE SEQUENCE [LARGE SCALE GENOMIC DNA]</scope>
    <source>
        <strain evidence="8 9">IB-3</strain>
    </source>
</reference>
<dbReference type="RefSeq" id="WP_108343369.1">
    <property type="nucleotide sequence ID" value="NZ_PYXZ01000002.1"/>
</dbReference>
<feature type="transmembrane region" description="Helical" evidence="6">
    <location>
        <begin position="110"/>
        <end position="128"/>
    </location>
</feature>
<dbReference type="EMBL" id="PYXZ01000002">
    <property type="protein sequence ID" value="PUA81476.1"/>
    <property type="molecule type" value="Genomic_DNA"/>
</dbReference>
<protein>
    <recommendedName>
        <fullName evidence="7">O-antigen ligase-related domain-containing protein</fullName>
    </recommendedName>
</protein>
<dbReference type="GO" id="GO:0016020">
    <property type="term" value="C:membrane"/>
    <property type="evidence" value="ECO:0007669"/>
    <property type="project" value="UniProtKB-SubCell"/>
</dbReference>
<feature type="transmembrane region" description="Helical" evidence="6">
    <location>
        <begin position="50"/>
        <end position="72"/>
    </location>
</feature>
<evidence type="ECO:0000256" key="3">
    <source>
        <dbReference type="ARBA" id="ARBA00022989"/>
    </source>
</evidence>
<dbReference type="InterPro" id="IPR007016">
    <property type="entry name" value="O-antigen_ligase-rel_domated"/>
</dbReference>
<comment type="subcellular location">
    <subcellularLocation>
        <location evidence="1">Membrane</location>
        <topology evidence="1">Multi-pass membrane protein</topology>
    </subcellularLocation>
</comment>
<name>A0A2R7YZM2_9ACTN</name>
<evidence type="ECO:0000256" key="6">
    <source>
        <dbReference type="SAM" id="Phobius"/>
    </source>
</evidence>
<keyword evidence="3 6" id="KW-1133">Transmembrane helix</keyword>
<evidence type="ECO:0000313" key="8">
    <source>
        <dbReference type="EMBL" id="PUA81476.1"/>
    </source>
</evidence>
<proteinExistence type="predicted"/>
<dbReference type="PANTHER" id="PTHR37422">
    <property type="entry name" value="TEICHURONIC ACID BIOSYNTHESIS PROTEIN TUAE"/>
    <property type="match status" value="1"/>
</dbReference>